<evidence type="ECO:0000313" key="2">
    <source>
        <dbReference type="EMBL" id="VAW95610.1"/>
    </source>
</evidence>
<name>A0A3B1A209_9ZZZZ</name>
<dbReference type="AlphaFoldDB" id="A0A3B1A209"/>
<gene>
    <name evidence="2" type="ORF">MNBD_GAMMA21-1499</name>
</gene>
<organism evidence="2">
    <name type="scientific">hydrothermal vent metagenome</name>
    <dbReference type="NCBI Taxonomy" id="652676"/>
    <lineage>
        <taxon>unclassified sequences</taxon>
        <taxon>metagenomes</taxon>
        <taxon>ecological metagenomes</taxon>
    </lineage>
</organism>
<evidence type="ECO:0000256" key="1">
    <source>
        <dbReference type="ARBA" id="ARBA00022649"/>
    </source>
</evidence>
<dbReference type="Gene3D" id="3.30.2310.20">
    <property type="entry name" value="RelE-like"/>
    <property type="match status" value="1"/>
</dbReference>
<dbReference type="Pfam" id="PF05016">
    <property type="entry name" value="ParE_toxin"/>
    <property type="match status" value="1"/>
</dbReference>
<protein>
    <recommendedName>
        <fullName evidence="3">Death on curing protein, Doc toxin</fullName>
    </recommendedName>
</protein>
<accession>A0A3B1A209</accession>
<dbReference type="InterPro" id="IPR007712">
    <property type="entry name" value="RelE/ParE_toxin"/>
</dbReference>
<keyword evidence="1" id="KW-1277">Toxin-antitoxin system</keyword>
<dbReference type="InterPro" id="IPR035093">
    <property type="entry name" value="RelE/ParE_toxin_dom_sf"/>
</dbReference>
<sequence>MDYKLIIRPEARSELLDIFQWYQEQRSGLGFDFKLCVDEIFSKLIKHSSIYKKIYNDIRKAVTQRFPFGIFYLINNDHVIILAVLHARRDPENWN</sequence>
<reference evidence="2" key="1">
    <citation type="submission" date="2018-06" db="EMBL/GenBank/DDBJ databases">
        <authorList>
            <person name="Zhirakovskaya E."/>
        </authorList>
    </citation>
    <scope>NUCLEOTIDE SEQUENCE</scope>
</reference>
<evidence type="ECO:0008006" key="3">
    <source>
        <dbReference type="Google" id="ProtNLM"/>
    </source>
</evidence>
<dbReference type="EMBL" id="UOFR01000034">
    <property type="protein sequence ID" value="VAW95610.1"/>
    <property type="molecule type" value="Genomic_DNA"/>
</dbReference>
<proteinExistence type="predicted"/>